<dbReference type="InterPro" id="IPR011604">
    <property type="entry name" value="PDDEXK-like_dom_sf"/>
</dbReference>
<reference evidence="2 3" key="1">
    <citation type="submission" date="2016-10" db="EMBL/GenBank/DDBJ databases">
        <authorList>
            <person name="de Groot N.N."/>
        </authorList>
    </citation>
    <scope>NUCLEOTIDE SEQUENCE [LARGE SCALE GENOMIC DNA]</scope>
    <source>
        <strain evidence="2 3">DSM 28286</strain>
    </source>
</reference>
<dbReference type="Proteomes" id="UP000199031">
    <property type="component" value="Unassembled WGS sequence"/>
</dbReference>
<dbReference type="AlphaFoldDB" id="A0A1I5V763"/>
<dbReference type="SUPFAM" id="SSF52540">
    <property type="entry name" value="P-loop containing nucleoside triphosphate hydrolases"/>
    <property type="match status" value="1"/>
</dbReference>
<dbReference type="EMBL" id="FOXQ01000004">
    <property type="protein sequence ID" value="SFQ03359.1"/>
    <property type="molecule type" value="Genomic_DNA"/>
</dbReference>
<evidence type="ECO:0000313" key="2">
    <source>
        <dbReference type="EMBL" id="SFQ03359.1"/>
    </source>
</evidence>
<evidence type="ECO:0000313" key="3">
    <source>
        <dbReference type="Proteomes" id="UP000199031"/>
    </source>
</evidence>
<feature type="domain" description="PD-(D/E)XK endonuclease-like" evidence="1">
    <location>
        <begin position="673"/>
        <end position="941"/>
    </location>
</feature>
<evidence type="ECO:0000259" key="1">
    <source>
        <dbReference type="Pfam" id="PF12705"/>
    </source>
</evidence>
<name>A0A1I5V763_9BACT</name>
<dbReference type="RefSeq" id="WP_090657565.1">
    <property type="nucleotide sequence ID" value="NZ_FOXQ01000004.1"/>
</dbReference>
<dbReference type="Gene3D" id="3.90.320.10">
    <property type="match status" value="1"/>
</dbReference>
<gene>
    <name evidence="2" type="ORF">SAMN05444277_104252</name>
</gene>
<dbReference type="STRING" id="1465490.SAMN05444277_104252"/>
<dbReference type="SUPFAM" id="SSF52980">
    <property type="entry name" value="Restriction endonuclease-like"/>
    <property type="match status" value="1"/>
</dbReference>
<keyword evidence="3" id="KW-1185">Reference proteome</keyword>
<accession>A0A1I5V763</accession>
<dbReference type="OrthoDB" id="9810135at2"/>
<organism evidence="2 3">
    <name type="scientific">Parafilimonas terrae</name>
    <dbReference type="NCBI Taxonomy" id="1465490"/>
    <lineage>
        <taxon>Bacteria</taxon>
        <taxon>Pseudomonadati</taxon>
        <taxon>Bacteroidota</taxon>
        <taxon>Chitinophagia</taxon>
        <taxon>Chitinophagales</taxon>
        <taxon>Chitinophagaceae</taxon>
        <taxon>Parafilimonas</taxon>
    </lineage>
</organism>
<dbReference type="InterPro" id="IPR038726">
    <property type="entry name" value="PDDEXK_AddAB-type"/>
</dbReference>
<dbReference type="InterPro" id="IPR027417">
    <property type="entry name" value="P-loop_NTPase"/>
</dbReference>
<proteinExistence type="predicted"/>
<protein>
    <submittedName>
        <fullName evidence="2">PD-(D/E)XK nuclease superfamily protein</fullName>
    </submittedName>
</protein>
<dbReference type="InterPro" id="IPR011335">
    <property type="entry name" value="Restrct_endonuc-II-like"/>
</dbReference>
<sequence length="957" mass="109899">MKPFLKEVAEDLIKKFGLNIQHCAIVFNNKRPAVYLQKYLADIIQKPLFSPSVFTIQEFFDEAVQEKPADFYMQFFTLLDIYNQLLAEEGLPTIKSSQFFGLARIILADFNQVDSDLVDADKLYKELEDIAAINLEFDYLTPEQYAFLSQFWQSYSEGKHKRQQELFIQMWRRMPQLYHRFHAALAAKKHITHGGAYRRLAGMDIAEMGYLKKFEKGKVIFVGFNVLSRAEAQLFTKLQQAGKALFYFDADEYYLNDTLQEAGLFLRRNIHELHLKNEFAAPVNLMKTATHNVDVYKVQGQAAQAKILNHILGNDYKQQTEVDAVAVVLADETLLLPALQTIPSQADEKPINLNVTMGFPLGISSVFGLADLWLSCQLEMFNNTNILKSSSTHITYQQLESFLTHPLTGLSEKMKNKIRKALIDENIVHVEQNRLIRQGGMLQKFFTHIHQPKQLIAALLDVLNFVLNNLSQQKQLKNIDAELFVKTIHELNRLNDNIKDYLENEELPFVITLIQKALQNINVPLSGDPLQGIQLMGLLETRNLNFNKVVFLGFNEGIIPKTSIGNSFIPDSLRRVYGLPVLENLDAISSYMVYRLLQRAEDISIVYNNLTDETTSGEPSRILKQLEYESGFNFNYYELDLPVQTAEKQTIEIDKKNPMVRQRLQRYLSQEKTLSPSALTTYIANPIDFFFSYVANIKEPKEVTPVVEANEIGSILHAAMENFYRPMLKQEVTKEWIQERLQQKDALIKKAFAKVRNMPDADTYEFSGMQQVVLAIVDAYINIITERDMEDAPFTIMALEEKINAAIPFQLKGKKESIKIFGIVDRIDVKNGVTRIVDYKTGKDELSFNAIDKLFDTNDKYINKALIQTMIYADAYEKKSRSRHVQPVLYVVRTMKEKGIVFSSNRKQLEGPFLAELKPAFLAGLENKLAELFDEDIPFKASEVADNYMYSIYTTLF</sequence>
<dbReference type="Pfam" id="PF12705">
    <property type="entry name" value="PDDEXK_1"/>
    <property type="match status" value="1"/>
</dbReference>